<dbReference type="Pfam" id="PF17400">
    <property type="entry name" value="DUF5406"/>
    <property type="match status" value="1"/>
</dbReference>
<gene>
    <name evidence="1" type="ORF">FEE39_09595</name>
</gene>
<dbReference type="InterPro" id="IPR035387">
    <property type="entry name" value="DUF5406"/>
</dbReference>
<geneLocation type="plasmid" evidence="1 2">
    <name>unnamed1</name>
</geneLocation>
<sequence length="119" mass="13944">MKSFDPNLTNYFSKKTIKLTFQQWDYKGTAYVEIGGNTTFTDLLSEFEDADTLVELLKESTSKLDFEFKDLGEDEFEEKWYRANLLNDKGEVCECEDWTESLPEMLVAIELVDVQREDK</sequence>
<protein>
    <submittedName>
        <fullName evidence="1">Uncharacterized protein</fullName>
    </submittedName>
</protein>
<keyword evidence="1" id="KW-0614">Plasmid</keyword>
<dbReference type="Proteomes" id="UP000464749">
    <property type="component" value="Plasmid unnamed1"/>
</dbReference>
<reference evidence="1 2" key="1">
    <citation type="submission" date="2019-06" db="EMBL/GenBank/DDBJ databases">
        <title>Whole genome sequencing of Lactobacillus johnsonii strain G2A.</title>
        <authorList>
            <person name="Conlan S."/>
            <person name="Thomas P.J."/>
            <person name="Mullikin J."/>
            <person name="Singer J."/>
            <person name="Weaver C."/>
            <person name="Segre J.A."/>
        </authorList>
    </citation>
    <scope>NUCLEOTIDE SEQUENCE [LARGE SCALE GENOMIC DNA]</scope>
    <source>
        <strain evidence="1 2">G2A</strain>
        <plasmid evidence="1 2">unnamed1</plasmid>
    </source>
</reference>
<name>A0A9X7TJE1_LACJH</name>
<dbReference type="EMBL" id="CP040855">
    <property type="protein sequence ID" value="QIA88493.1"/>
    <property type="molecule type" value="Genomic_DNA"/>
</dbReference>
<organism evidence="1 2">
    <name type="scientific">Lactobacillus johnsonii</name>
    <dbReference type="NCBI Taxonomy" id="33959"/>
    <lineage>
        <taxon>Bacteria</taxon>
        <taxon>Bacillati</taxon>
        <taxon>Bacillota</taxon>
        <taxon>Bacilli</taxon>
        <taxon>Lactobacillales</taxon>
        <taxon>Lactobacillaceae</taxon>
        <taxon>Lactobacillus</taxon>
    </lineage>
</organism>
<accession>A0A9X7TJE1</accession>
<dbReference type="AlphaFoldDB" id="A0A9X7TJE1"/>
<evidence type="ECO:0000313" key="1">
    <source>
        <dbReference type="EMBL" id="QIA88493.1"/>
    </source>
</evidence>
<evidence type="ECO:0000313" key="2">
    <source>
        <dbReference type="Proteomes" id="UP000464749"/>
    </source>
</evidence>
<dbReference type="RefSeq" id="WP_163588847.1">
    <property type="nucleotide sequence ID" value="NZ_CP040855.1"/>
</dbReference>
<proteinExistence type="predicted"/>